<name>A0A2P2JGX1_RHIMU</name>
<dbReference type="AlphaFoldDB" id="A0A2P2JGX1"/>
<protein>
    <submittedName>
        <fullName evidence="1">Uncharacterized protein MANES_17G111900</fullName>
    </submittedName>
</protein>
<dbReference type="EMBL" id="GGEC01012212">
    <property type="protein sequence ID" value="MBW92695.1"/>
    <property type="molecule type" value="Transcribed_RNA"/>
</dbReference>
<organism evidence="1">
    <name type="scientific">Rhizophora mucronata</name>
    <name type="common">Asiatic mangrove</name>
    <dbReference type="NCBI Taxonomy" id="61149"/>
    <lineage>
        <taxon>Eukaryota</taxon>
        <taxon>Viridiplantae</taxon>
        <taxon>Streptophyta</taxon>
        <taxon>Embryophyta</taxon>
        <taxon>Tracheophyta</taxon>
        <taxon>Spermatophyta</taxon>
        <taxon>Magnoliopsida</taxon>
        <taxon>eudicotyledons</taxon>
        <taxon>Gunneridae</taxon>
        <taxon>Pentapetalae</taxon>
        <taxon>rosids</taxon>
        <taxon>fabids</taxon>
        <taxon>Malpighiales</taxon>
        <taxon>Rhizophoraceae</taxon>
        <taxon>Rhizophora</taxon>
    </lineage>
</organism>
<proteinExistence type="predicted"/>
<reference evidence="1" key="1">
    <citation type="submission" date="2018-02" db="EMBL/GenBank/DDBJ databases">
        <title>Rhizophora mucronata_Transcriptome.</title>
        <authorList>
            <person name="Meera S.P."/>
            <person name="Sreeshan A."/>
            <person name="Augustine A."/>
        </authorList>
    </citation>
    <scope>NUCLEOTIDE SEQUENCE</scope>
    <source>
        <tissue evidence="1">Leaf</tissue>
    </source>
</reference>
<sequence>MLLAFVNNSIGNQPFRHLFTFFG</sequence>
<accession>A0A2P2JGX1</accession>
<evidence type="ECO:0000313" key="1">
    <source>
        <dbReference type="EMBL" id="MBW92695.1"/>
    </source>
</evidence>